<dbReference type="GO" id="GO:0000976">
    <property type="term" value="F:transcription cis-regulatory region binding"/>
    <property type="evidence" value="ECO:0007669"/>
    <property type="project" value="TreeGrafter"/>
</dbReference>
<dbReference type="GO" id="GO:0003700">
    <property type="term" value="F:DNA-binding transcription factor activity"/>
    <property type="evidence" value="ECO:0007669"/>
    <property type="project" value="InterPro"/>
</dbReference>
<protein>
    <submittedName>
        <fullName evidence="1">Uncharacterized protein</fullName>
    </submittedName>
</protein>
<keyword evidence="2" id="KW-1185">Reference proteome</keyword>
<dbReference type="GO" id="GO:2000143">
    <property type="term" value="P:negative regulation of DNA-templated transcription initiation"/>
    <property type="evidence" value="ECO:0007669"/>
    <property type="project" value="TreeGrafter"/>
</dbReference>
<evidence type="ECO:0000313" key="1">
    <source>
        <dbReference type="EMBL" id="AKM10762.1"/>
    </source>
</evidence>
<gene>
    <name evidence="1" type="ORF">AB433_13580</name>
</gene>
<evidence type="ECO:0000313" key="2">
    <source>
        <dbReference type="Proteomes" id="UP000035287"/>
    </source>
</evidence>
<dbReference type="InterPro" id="IPR035644">
    <property type="entry name" value="MraZ_C"/>
</dbReference>
<organism evidence="1 2">
    <name type="scientific">Croceicoccus naphthovorans</name>
    <dbReference type="NCBI Taxonomy" id="1348774"/>
    <lineage>
        <taxon>Bacteria</taxon>
        <taxon>Pseudomonadati</taxon>
        <taxon>Pseudomonadota</taxon>
        <taxon>Alphaproteobacteria</taxon>
        <taxon>Sphingomonadales</taxon>
        <taxon>Erythrobacteraceae</taxon>
        <taxon>Croceicoccus</taxon>
    </lineage>
</organism>
<dbReference type="EMBL" id="CP011770">
    <property type="protein sequence ID" value="AKM10762.1"/>
    <property type="molecule type" value="Genomic_DNA"/>
</dbReference>
<dbReference type="Proteomes" id="UP000035287">
    <property type="component" value="Chromosome"/>
</dbReference>
<dbReference type="SUPFAM" id="SSF89447">
    <property type="entry name" value="AbrB/MazE/MraZ-like"/>
    <property type="match status" value="1"/>
</dbReference>
<dbReference type="PANTHER" id="PTHR34701:SF1">
    <property type="entry name" value="TRANSCRIPTIONAL REGULATOR MRAZ"/>
    <property type="match status" value="1"/>
</dbReference>
<dbReference type="CDD" id="cd16320">
    <property type="entry name" value="MraZ_N"/>
    <property type="match status" value="1"/>
</dbReference>
<dbReference type="CDD" id="cd16321">
    <property type="entry name" value="MraZ_C"/>
    <property type="match status" value="1"/>
</dbReference>
<accession>A0A0G3XHT3</accession>
<dbReference type="PANTHER" id="PTHR34701">
    <property type="entry name" value="TRANSCRIPTIONAL REGULATOR MRAZ"/>
    <property type="match status" value="1"/>
</dbReference>
<dbReference type="InterPro" id="IPR003444">
    <property type="entry name" value="MraZ"/>
</dbReference>
<dbReference type="Gene3D" id="3.40.1550.20">
    <property type="entry name" value="Transcriptional regulator MraZ domain"/>
    <property type="match status" value="1"/>
</dbReference>
<name>A0A0G3XHT3_9SPHN</name>
<reference evidence="1 2" key="1">
    <citation type="submission" date="2015-06" db="EMBL/GenBank/DDBJ databases">
        <authorList>
            <person name="Zeng Y."/>
            <person name="Huang Y."/>
        </authorList>
    </citation>
    <scope>NUCLEOTIDE SEQUENCE [LARGE SCALE GENOMIC DNA]</scope>
    <source>
        <strain evidence="1 2">PQ-2</strain>
    </source>
</reference>
<dbReference type="KEGG" id="cna:AB433_13580"/>
<sequence>MALRPFSYRGQGFSLRGEKGRFVLPPAFRKVVKDSSFDAKTLCIAKHDRWDCLIGFGLSRMEELEEQLNREEETAIRTGKDFDRDTRSAQLYGFMEVPFDDSGRFIMPEYLVELGGLEEQVYFQGGGAFFTIWNPAKLEEMGPEWAAAKAACKALAAEADKPKRGRK</sequence>
<dbReference type="STRING" id="1348774.AB433_13580"/>
<dbReference type="RefSeq" id="WP_047821710.1">
    <property type="nucleotide sequence ID" value="NZ_CP011770.1"/>
</dbReference>
<dbReference type="OrthoDB" id="9807753at2"/>
<dbReference type="InterPro" id="IPR037914">
    <property type="entry name" value="SpoVT-AbrB_sf"/>
</dbReference>
<dbReference type="InterPro" id="IPR035642">
    <property type="entry name" value="MraZ_N"/>
</dbReference>
<proteinExistence type="predicted"/>
<dbReference type="InterPro" id="IPR038619">
    <property type="entry name" value="MraZ_sf"/>
</dbReference>
<dbReference type="AlphaFoldDB" id="A0A0G3XHT3"/>
<dbReference type="PATRIC" id="fig|1348774.3.peg.2858"/>